<reference evidence="2 3" key="1">
    <citation type="submission" date="2018-01" db="EMBL/GenBank/DDBJ databases">
        <title>A novel member of the phylum Bacteroidetes isolated from glacier ice.</title>
        <authorList>
            <person name="Liu Q."/>
            <person name="Xin Y.-H."/>
        </authorList>
    </citation>
    <scope>NUCLEOTIDE SEQUENCE [LARGE SCALE GENOMIC DNA]</scope>
    <source>
        <strain evidence="2 3">RB1R16</strain>
    </source>
</reference>
<dbReference type="Proteomes" id="UP000239872">
    <property type="component" value="Unassembled WGS sequence"/>
</dbReference>
<sequence>MKTQTENKEQLNKQGTTETGYVPQQQGANQQPDRDRVPSGTQTDYRERTTRGSSVIKSAGAGENNEEISNRNEEGETADEEMDETLEEDDDWDEEDTMSDDDQAEADERA</sequence>
<evidence type="ECO:0000313" key="3">
    <source>
        <dbReference type="Proteomes" id="UP000239872"/>
    </source>
</evidence>
<evidence type="ECO:0000256" key="1">
    <source>
        <dbReference type="SAM" id="MobiDB-lite"/>
    </source>
</evidence>
<feature type="region of interest" description="Disordered" evidence="1">
    <location>
        <begin position="1"/>
        <end position="110"/>
    </location>
</feature>
<protein>
    <submittedName>
        <fullName evidence="2">Uncharacterized protein</fullName>
    </submittedName>
</protein>
<gene>
    <name evidence="2" type="ORF">CJD36_006510</name>
</gene>
<evidence type="ECO:0000313" key="2">
    <source>
        <dbReference type="EMBL" id="PQJ11448.1"/>
    </source>
</evidence>
<dbReference type="RefSeq" id="WP_105038327.1">
    <property type="nucleotide sequence ID" value="NZ_PPSL01000002.1"/>
</dbReference>
<feature type="compositionally biased region" description="Acidic residues" evidence="1">
    <location>
        <begin position="75"/>
        <end position="110"/>
    </location>
</feature>
<dbReference type="AlphaFoldDB" id="A0A2S7SXK7"/>
<dbReference type="EMBL" id="PPSL01000002">
    <property type="protein sequence ID" value="PQJ11448.1"/>
    <property type="molecule type" value="Genomic_DNA"/>
</dbReference>
<accession>A0A2S7SXK7</accession>
<name>A0A2S7SXK7_9BACT</name>
<keyword evidence="3" id="KW-1185">Reference proteome</keyword>
<feature type="compositionally biased region" description="Basic and acidic residues" evidence="1">
    <location>
        <begin position="1"/>
        <end position="11"/>
    </location>
</feature>
<feature type="compositionally biased region" description="Polar residues" evidence="1">
    <location>
        <begin position="12"/>
        <end position="31"/>
    </location>
</feature>
<organism evidence="2 3">
    <name type="scientific">Flavipsychrobacter stenotrophus</name>
    <dbReference type="NCBI Taxonomy" id="2077091"/>
    <lineage>
        <taxon>Bacteria</taxon>
        <taxon>Pseudomonadati</taxon>
        <taxon>Bacteroidota</taxon>
        <taxon>Chitinophagia</taxon>
        <taxon>Chitinophagales</taxon>
        <taxon>Chitinophagaceae</taxon>
        <taxon>Flavipsychrobacter</taxon>
    </lineage>
</organism>
<proteinExistence type="predicted"/>
<comment type="caution">
    <text evidence="2">The sequence shown here is derived from an EMBL/GenBank/DDBJ whole genome shotgun (WGS) entry which is preliminary data.</text>
</comment>